<keyword evidence="1" id="KW-1015">Disulfide bond</keyword>
<accession>A0A9D4I2U9</accession>
<protein>
    <recommendedName>
        <fullName evidence="2">Copper type II ascorbate-dependent monooxygenase C-terminal domain-containing protein</fullName>
    </recommendedName>
</protein>
<dbReference type="SUPFAM" id="SSF49742">
    <property type="entry name" value="PHM/PNGase F"/>
    <property type="match status" value="1"/>
</dbReference>
<dbReference type="GO" id="GO:0042420">
    <property type="term" value="P:dopamine catabolic process"/>
    <property type="evidence" value="ECO:0007669"/>
    <property type="project" value="TreeGrafter"/>
</dbReference>
<comment type="caution">
    <text evidence="3">The sequence shown here is derived from an EMBL/GenBank/DDBJ whole genome shotgun (WGS) entry which is preliminary data.</text>
</comment>
<dbReference type="GO" id="GO:0005507">
    <property type="term" value="F:copper ion binding"/>
    <property type="evidence" value="ECO:0007669"/>
    <property type="project" value="TreeGrafter"/>
</dbReference>
<proteinExistence type="predicted"/>
<evidence type="ECO:0000313" key="3">
    <source>
        <dbReference type="EMBL" id="KAH3740426.1"/>
    </source>
</evidence>
<organism evidence="3 4">
    <name type="scientific">Dreissena polymorpha</name>
    <name type="common">Zebra mussel</name>
    <name type="synonym">Mytilus polymorpha</name>
    <dbReference type="NCBI Taxonomy" id="45954"/>
    <lineage>
        <taxon>Eukaryota</taxon>
        <taxon>Metazoa</taxon>
        <taxon>Spiralia</taxon>
        <taxon>Lophotrochozoa</taxon>
        <taxon>Mollusca</taxon>
        <taxon>Bivalvia</taxon>
        <taxon>Autobranchia</taxon>
        <taxon>Heteroconchia</taxon>
        <taxon>Euheterodonta</taxon>
        <taxon>Imparidentia</taxon>
        <taxon>Neoheterodontei</taxon>
        <taxon>Myida</taxon>
        <taxon>Dreissenoidea</taxon>
        <taxon>Dreissenidae</taxon>
        <taxon>Dreissena</taxon>
    </lineage>
</organism>
<dbReference type="InterPro" id="IPR014784">
    <property type="entry name" value="Cu2_ascorb_mOase-like_C"/>
</dbReference>
<dbReference type="GO" id="GO:0030667">
    <property type="term" value="C:secretory granule membrane"/>
    <property type="evidence" value="ECO:0007669"/>
    <property type="project" value="TreeGrafter"/>
</dbReference>
<reference evidence="3" key="2">
    <citation type="submission" date="2020-11" db="EMBL/GenBank/DDBJ databases">
        <authorList>
            <person name="McCartney M.A."/>
            <person name="Auch B."/>
            <person name="Kono T."/>
            <person name="Mallez S."/>
            <person name="Becker A."/>
            <person name="Gohl D.M."/>
            <person name="Silverstein K.A.T."/>
            <person name="Koren S."/>
            <person name="Bechman K.B."/>
            <person name="Herman A."/>
            <person name="Abrahante J.E."/>
            <person name="Garbe J."/>
        </authorList>
    </citation>
    <scope>NUCLEOTIDE SEQUENCE</scope>
    <source>
        <strain evidence="3">Duluth1</strain>
        <tissue evidence="3">Whole animal</tissue>
    </source>
</reference>
<dbReference type="Gene3D" id="2.60.120.230">
    <property type="match status" value="1"/>
</dbReference>
<evidence type="ECO:0000259" key="2">
    <source>
        <dbReference type="Pfam" id="PF03712"/>
    </source>
</evidence>
<feature type="domain" description="Copper type II ascorbate-dependent monooxygenase C-terminal" evidence="2">
    <location>
        <begin position="13"/>
        <end position="71"/>
    </location>
</feature>
<reference evidence="3" key="1">
    <citation type="journal article" date="2019" name="bioRxiv">
        <title>The Genome of the Zebra Mussel, Dreissena polymorpha: A Resource for Invasive Species Research.</title>
        <authorList>
            <person name="McCartney M.A."/>
            <person name="Auch B."/>
            <person name="Kono T."/>
            <person name="Mallez S."/>
            <person name="Zhang Y."/>
            <person name="Obille A."/>
            <person name="Becker A."/>
            <person name="Abrahante J.E."/>
            <person name="Garbe J."/>
            <person name="Badalamenti J.P."/>
            <person name="Herman A."/>
            <person name="Mangelson H."/>
            <person name="Liachko I."/>
            <person name="Sullivan S."/>
            <person name="Sone E.D."/>
            <person name="Koren S."/>
            <person name="Silverstein K.A.T."/>
            <person name="Beckman K.B."/>
            <person name="Gohl D.M."/>
        </authorList>
    </citation>
    <scope>NUCLEOTIDE SEQUENCE</scope>
    <source>
        <strain evidence="3">Duluth1</strain>
        <tissue evidence="3">Whole animal</tissue>
    </source>
</reference>
<dbReference type="GO" id="GO:0006589">
    <property type="term" value="P:octopamine biosynthetic process"/>
    <property type="evidence" value="ECO:0007669"/>
    <property type="project" value="TreeGrafter"/>
</dbReference>
<evidence type="ECO:0000256" key="1">
    <source>
        <dbReference type="ARBA" id="ARBA00023157"/>
    </source>
</evidence>
<dbReference type="PANTHER" id="PTHR10157">
    <property type="entry name" value="DOPAMINE BETA HYDROXYLASE RELATED"/>
    <property type="match status" value="1"/>
</dbReference>
<dbReference type="Pfam" id="PF03712">
    <property type="entry name" value="Cu2_monoox_C"/>
    <property type="match status" value="1"/>
</dbReference>
<gene>
    <name evidence="3" type="ORF">DPMN_047132</name>
</gene>
<name>A0A9D4I2U9_DREPO</name>
<dbReference type="GO" id="GO:0005615">
    <property type="term" value="C:extracellular space"/>
    <property type="evidence" value="ECO:0007669"/>
    <property type="project" value="TreeGrafter"/>
</dbReference>
<dbReference type="GO" id="GO:0042421">
    <property type="term" value="P:norepinephrine biosynthetic process"/>
    <property type="evidence" value="ECO:0007669"/>
    <property type="project" value="TreeGrafter"/>
</dbReference>
<evidence type="ECO:0000313" key="4">
    <source>
        <dbReference type="Proteomes" id="UP000828390"/>
    </source>
</evidence>
<dbReference type="EMBL" id="JAIWYP010000011">
    <property type="protein sequence ID" value="KAH3740426.1"/>
    <property type="molecule type" value="Genomic_DNA"/>
</dbReference>
<dbReference type="PANTHER" id="PTHR10157:SF23">
    <property type="entry name" value="MOXD1 HOMOLOG 1"/>
    <property type="match status" value="1"/>
</dbReference>
<sequence>MMHIQAIKHSNVQEVKAFSHMHHSHLRGSAMKTRHFRNGTELKPLAYEPDYDFNFQEFRSFPEEIPIRPVSILQDSFKKGPYFSLSHFFK</sequence>
<dbReference type="InterPro" id="IPR024548">
    <property type="entry name" value="Cu2_monoox_C"/>
</dbReference>
<dbReference type="InterPro" id="IPR000945">
    <property type="entry name" value="DBH-like"/>
</dbReference>
<dbReference type="Proteomes" id="UP000828390">
    <property type="component" value="Unassembled WGS sequence"/>
</dbReference>
<keyword evidence="4" id="KW-1185">Reference proteome</keyword>
<dbReference type="AlphaFoldDB" id="A0A9D4I2U9"/>
<dbReference type="InterPro" id="IPR008977">
    <property type="entry name" value="PHM/PNGase_F_dom_sf"/>
</dbReference>
<dbReference type="GO" id="GO:0004500">
    <property type="term" value="F:dopamine beta-monooxygenase activity"/>
    <property type="evidence" value="ECO:0007669"/>
    <property type="project" value="InterPro"/>
</dbReference>